<organism evidence="1 2">
    <name type="scientific">Klebsiella phage vB_KpnP_P184</name>
    <dbReference type="NCBI Taxonomy" id="2806547"/>
    <lineage>
        <taxon>Viruses</taxon>
        <taxon>Duplodnaviria</taxon>
        <taxon>Heunggongvirae</taxon>
        <taxon>Uroviricota</taxon>
        <taxon>Caudoviricetes</taxon>
        <taxon>Schitoviridae</taxon>
        <taxon>Efbeekayvirus</taxon>
        <taxon>Efbeekayvirus P184</taxon>
    </lineage>
</organism>
<sequence>MKITEMNDGPVRERILNAAEAVMARATSVTHLLQEADQLLAYEFEDPFTQRKPSAHMIEALKKGNGCIAVSFYVEADGVISGHKVEHEFPRKKGTPNYLKVSEVESQAFQEALASMKGKKYTKRTIVTRFLEYIPEMVY</sequence>
<dbReference type="KEGG" id="vg:65133517"/>
<accession>A0A898K9X6</accession>
<protein>
    <submittedName>
        <fullName evidence="1">Uncharacterized protein</fullName>
    </submittedName>
</protein>
<evidence type="ECO:0000313" key="1">
    <source>
        <dbReference type="EMBL" id="QSJ03705.1"/>
    </source>
</evidence>
<dbReference type="GeneID" id="65133517"/>
<dbReference type="Proteomes" id="UP000663176">
    <property type="component" value="Segment"/>
</dbReference>
<evidence type="ECO:0000313" key="2">
    <source>
        <dbReference type="Proteomes" id="UP000663176"/>
    </source>
</evidence>
<reference evidence="1" key="1">
    <citation type="submission" date="2021-01" db="EMBL/GenBank/DDBJ databases">
        <authorList>
            <person name="Li S."/>
            <person name="Lin Y."/>
        </authorList>
    </citation>
    <scope>NUCLEOTIDE SEQUENCE</scope>
</reference>
<dbReference type="RefSeq" id="YP_010114915.1">
    <property type="nucleotide sequence ID" value="NC_055919.1"/>
</dbReference>
<proteinExistence type="predicted"/>
<keyword evidence="2" id="KW-1185">Reference proteome</keyword>
<name>A0A898K9X6_9CAUD</name>
<dbReference type="EMBL" id="MW495044">
    <property type="protein sequence ID" value="QSJ03705.1"/>
    <property type="molecule type" value="Genomic_DNA"/>
</dbReference>